<evidence type="ECO:0000256" key="5">
    <source>
        <dbReference type="ARBA" id="ARBA00033368"/>
    </source>
</evidence>
<evidence type="ECO:0000256" key="3">
    <source>
        <dbReference type="ARBA" id="ARBA00023239"/>
    </source>
</evidence>
<evidence type="ECO:0000256" key="2">
    <source>
        <dbReference type="ARBA" id="ARBA00017233"/>
    </source>
</evidence>
<organism evidence="7 8">
    <name type="scientific">Amycolatopsis rhabdoformis</name>
    <dbReference type="NCBI Taxonomy" id="1448059"/>
    <lineage>
        <taxon>Bacteria</taxon>
        <taxon>Bacillati</taxon>
        <taxon>Actinomycetota</taxon>
        <taxon>Actinomycetes</taxon>
        <taxon>Pseudonocardiales</taxon>
        <taxon>Pseudonocardiaceae</taxon>
        <taxon>Amycolatopsis</taxon>
    </lineage>
</organism>
<dbReference type="PANTHER" id="PTHR43345:SF2">
    <property type="entry name" value="3-ISOPROPYLMALATE DEHYDRATASE SMALL SUBUNIT 1"/>
    <property type="match status" value="1"/>
</dbReference>
<dbReference type="Gene3D" id="3.20.19.10">
    <property type="entry name" value="Aconitase, domain 4"/>
    <property type="match status" value="1"/>
</dbReference>
<keyword evidence="3" id="KW-0456">Lyase</keyword>
<evidence type="ECO:0000256" key="4">
    <source>
        <dbReference type="ARBA" id="ARBA00031631"/>
    </source>
</evidence>
<dbReference type="InterPro" id="IPR000573">
    <property type="entry name" value="AconitaseA/IPMdHydase_ssu_swvl"/>
</dbReference>
<evidence type="ECO:0000313" key="7">
    <source>
        <dbReference type="EMBL" id="WSE31901.1"/>
    </source>
</evidence>
<dbReference type="PANTHER" id="PTHR43345">
    <property type="entry name" value="3-ISOPROPYLMALATE DEHYDRATASE SMALL SUBUNIT 2-RELATED-RELATED"/>
    <property type="match status" value="1"/>
</dbReference>
<dbReference type="InterPro" id="IPR011827">
    <property type="entry name" value="LeuD_type2/HacB/DmdB"/>
</dbReference>
<protein>
    <recommendedName>
        <fullName evidence="2">3-isopropylmalate dehydratase small subunit</fullName>
    </recommendedName>
    <alternativeName>
        <fullName evidence="4">Alpha-IPM isomerase</fullName>
    </alternativeName>
    <alternativeName>
        <fullName evidence="5">Isopropylmalate isomerase</fullName>
    </alternativeName>
</protein>
<dbReference type="Proteomes" id="UP001330812">
    <property type="component" value="Chromosome"/>
</dbReference>
<dbReference type="NCBIfam" id="TIGR02087">
    <property type="entry name" value="LEUD_arch"/>
    <property type="match status" value="1"/>
</dbReference>
<feature type="domain" description="Aconitase A/isopropylmalate dehydratase small subunit swivel" evidence="6">
    <location>
        <begin position="59"/>
        <end position="105"/>
    </location>
</feature>
<keyword evidence="8" id="KW-1185">Reference proteome</keyword>
<reference evidence="7 8" key="1">
    <citation type="journal article" date="2015" name="Int. J. Syst. Evol. Microbiol.">
        <title>Amycolatopsis rhabdoformis sp. nov., an actinomycete isolated from a tropical forest soil.</title>
        <authorList>
            <person name="Souza W.R."/>
            <person name="Silva R.E."/>
            <person name="Goodfellow M."/>
            <person name="Busarakam K."/>
            <person name="Figueiro F.S."/>
            <person name="Ferreira D."/>
            <person name="Rodrigues-Filho E."/>
            <person name="Moraes L.A.B."/>
            <person name="Zucchi T.D."/>
        </authorList>
    </citation>
    <scope>NUCLEOTIDE SEQUENCE [LARGE SCALE GENOMIC DNA]</scope>
    <source>
        <strain evidence="7 8">NCIMB 14900</strain>
    </source>
</reference>
<dbReference type="InterPro" id="IPR050075">
    <property type="entry name" value="LeuD"/>
</dbReference>
<proteinExistence type="inferred from homology"/>
<accession>A0ABZ1IDS7</accession>
<dbReference type="InterPro" id="IPR015928">
    <property type="entry name" value="Aconitase/3IPM_dehydase_swvl"/>
</dbReference>
<dbReference type="EMBL" id="CP142149">
    <property type="protein sequence ID" value="WSE31901.1"/>
    <property type="molecule type" value="Genomic_DNA"/>
</dbReference>
<gene>
    <name evidence="7" type="ORF">VSH64_07235</name>
</gene>
<dbReference type="RefSeq" id="WP_326834709.1">
    <property type="nucleotide sequence ID" value="NZ_CP142149.1"/>
</dbReference>
<evidence type="ECO:0000259" key="6">
    <source>
        <dbReference type="Pfam" id="PF00694"/>
    </source>
</evidence>
<dbReference type="SUPFAM" id="SSF52016">
    <property type="entry name" value="LeuD/IlvD-like"/>
    <property type="match status" value="1"/>
</dbReference>
<dbReference type="Pfam" id="PF00694">
    <property type="entry name" value="Aconitase_C"/>
    <property type="match status" value="1"/>
</dbReference>
<evidence type="ECO:0000256" key="1">
    <source>
        <dbReference type="ARBA" id="ARBA00009869"/>
    </source>
</evidence>
<evidence type="ECO:0000313" key="8">
    <source>
        <dbReference type="Proteomes" id="UP001330812"/>
    </source>
</evidence>
<sequence>MSSLQEVHRGRVWKFGDSVDTNQLAGGGLVGASAAETLKINCLRGLRPEFPDAVRPGDFVVGGENFGCGSSRQTAVEALQLCGVAVVLADTMARIFRRNSIALGLPAFGVPKISDLVDDGDELIVDYPNRVVRNASSGATLPLATLPPSVEEVYESGGLVQVIGKRLAERGIFPTSARPATAPKGALK</sequence>
<comment type="similarity">
    <text evidence="1">Belongs to the LeuD family. LeuD type 2 subfamily.</text>
</comment>
<name>A0ABZ1IDS7_9PSEU</name>